<accession>A0A6J4GZ33</accession>
<dbReference type="EMBL" id="CADCSY010000005">
    <property type="protein sequence ID" value="CAA9209901.1"/>
    <property type="molecule type" value="Genomic_DNA"/>
</dbReference>
<evidence type="ECO:0000313" key="2">
    <source>
        <dbReference type="EMBL" id="CAA9209901.1"/>
    </source>
</evidence>
<feature type="region of interest" description="Disordered" evidence="1">
    <location>
        <begin position="1"/>
        <end position="73"/>
    </location>
</feature>
<feature type="non-terminal residue" evidence="2">
    <location>
        <position position="1"/>
    </location>
</feature>
<proteinExistence type="predicted"/>
<organism evidence="2">
    <name type="scientific">uncultured Acidimicrobiales bacterium</name>
    <dbReference type="NCBI Taxonomy" id="310071"/>
    <lineage>
        <taxon>Bacteria</taxon>
        <taxon>Bacillati</taxon>
        <taxon>Actinomycetota</taxon>
        <taxon>Acidimicrobiia</taxon>
        <taxon>Acidimicrobiales</taxon>
        <taxon>environmental samples</taxon>
    </lineage>
</organism>
<evidence type="ECO:0000256" key="1">
    <source>
        <dbReference type="SAM" id="MobiDB-lite"/>
    </source>
</evidence>
<feature type="non-terminal residue" evidence="2">
    <location>
        <position position="73"/>
    </location>
</feature>
<reference evidence="2" key="1">
    <citation type="submission" date="2020-02" db="EMBL/GenBank/DDBJ databases">
        <authorList>
            <person name="Meier V. D."/>
        </authorList>
    </citation>
    <scope>NUCLEOTIDE SEQUENCE</scope>
    <source>
        <strain evidence="2">AVDCRST_MAG20</strain>
    </source>
</reference>
<dbReference type="AlphaFoldDB" id="A0A6J4GZ33"/>
<gene>
    <name evidence="2" type="ORF">AVDCRST_MAG20-143</name>
</gene>
<feature type="compositionally biased region" description="Basic residues" evidence="1">
    <location>
        <begin position="31"/>
        <end position="40"/>
    </location>
</feature>
<protein>
    <submittedName>
        <fullName evidence="2">Uncharacterized protein</fullName>
    </submittedName>
</protein>
<name>A0A6J4GZ33_9ACTN</name>
<sequence length="73" mass="7671">AGRGHAGTLPPCLRRIGYPDRPLGGDGGARDRRRITHPPRSRAGSWGARRLGGGARPVPPPGSLGARLGRRTM</sequence>